<sequence>MNPFSFPAIGVDISDESFKYVRLEHHGGRRSILFFGDQNLPQGTIEAGEIKDVGVLADSLSRSLRDYRSRFPYLILSLPEEKGYLRLIRMQHLPASEIRNALAFQLEEHIPYPPAELYFDFQTVKEATGAKKEIDVVITAYPKKIIESYMEAVTRAGFTPVIFELESQAVARAIISKGTTDAVLIGDIGRTRTTYSIVYRGVVHFTSTVKMGGRDIDAILRDSLHISDAQAQDIKVGRGLDFSSEEIIESLSPALSVLDEEAGRQIKFWDRRRAEGEPLISRVYLCGGDAHLRGLPEALSRNLGIPVQRARIWENVFDVSAYVPTMSAHTTLRYATAFGLALRGDDDLFR</sequence>
<accession>A0A1G2FZM6</accession>
<dbReference type="Proteomes" id="UP000176700">
    <property type="component" value="Unassembled WGS sequence"/>
</dbReference>
<dbReference type="Pfam" id="PF11104">
    <property type="entry name" value="PilM_2"/>
    <property type="match status" value="1"/>
</dbReference>
<dbReference type="InterPro" id="IPR050696">
    <property type="entry name" value="FtsA/MreB"/>
</dbReference>
<dbReference type="PIRSF" id="PIRSF019169">
    <property type="entry name" value="PilM"/>
    <property type="match status" value="1"/>
</dbReference>
<dbReference type="Gene3D" id="3.30.420.40">
    <property type="match status" value="2"/>
</dbReference>
<dbReference type="PANTHER" id="PTHR32432:SF3">
    <property type="entry name" value="ETHANOLAMINE UTILIZATION PROTEIN EUTJ"/>
    <property type="match status" value="1"/>
</dbReference>
<gene>
    <name evidence="1" type="ORF">A2W41_01820</name>
</gene>
<protein>
    <recommendedName>
        <fullName evidence="3">SHS2 domain-containing protein</fullName>
    </recommendedName>
</protein>
<dbReference type="SUPFAM" id="SSF53067">
    <property type="entry name" value="Actin-like ATPase domain"/>
    <property type="match status" value="2"/>
</dbReference>
<dbReference type="NCBIfam" id="TIGR01175">
    <property type="entry name" value="pilM"/>
    <property type="match status" value="1"/>
</dbReference>
<dbReference type="Gene3D" id="3.30.1490.300">
    <property type="match status" value="1"/>
</dbReference>
<dbReference type="InterPro" id="IPR005883">
    <property type="entry name" value="PilM"/>
</dbReference>
<evidence type="ECO:0000313" key="1">
    <source>
        <dbReference type="EMBL" id="OGZ43297.1"/>
    </source>
</evidence>
<comment type="caution">
    <text evidence="1">The sequence shown here is derived from an EMBL/GenBank/DDBJ whole genome shotgun (WGS) entry which is preliminary data.</text>
</comment>
<dbReference type="InterPro" id="IPR043129">
    <property type="entry name" value="ATPase_NBD"/>
</dbReference>
<dbReference type="EMBL" id="MHNI01000010">
    <property type="protein sequence ID" value="OGZ43297.1"/>
    <property type="molecule type" value="Genomic_DNA"/>
</dbReference>
<dbReference type="PANTHER" id="PTHR32432">
    <property type="entry name" value="CELL DIVISION PROTEIN FTSA-RELATED"/>
    <property type="match status" value="1"/>
</dbReference>
<dbReference type="AlphaFoldDB" id="A0A1G2FZM6"/>
<reference evidence="1 2" key="1">
    <citation type="journal article" date="2016" name="Nat. Commun.">
        <title>Thousands of microbial genomes shed light on interconnected biogeochemical processes in an aquifer system.</title>
        <authorList>
            <person name="Anantharaman K."/>
            <person name="Brown C.T."/>
            <person name="Hug L.A."/>
            <person name="Sharon I."/>
            <person name="Castelle C.J."/>
            <person name="Probst A.J."/>
            <person name="Thomas B.C."/>
            <person name="Singh A."/>
            <person name="Wilkins M.J."/>
            <person name="Karaoz U."/>
            <person name="Brodie E.L."/>
            <person name="Williams K.H."/>
            <person name="Hubbard S.S."/>
            <person name="Banfield J.F."/>
        </authorList>
    </citation>
    <scope>NUCLEOTIDE SEQUENCE [LARGE SCALE GENOMIC DNA]</scope>
</reference>
<dbReference type="CDD" id="cd24049">
    <property type="entry name" value="ASKHA_NBD_PilM"/>
    <property type="match status" value="1"/>
</dbReference>
<name>A0A1G2FZM6_9BACT</name>
<organism evidence="1 2">
    <name type="scientific">Candidatus Ryanbacteria bacterium RIFCSPHIGHO2_01_45_13</name>
    <dbReference type="NCBI Taxonomy" id="1802112"/>
    <lineage>
        <taxon>Bacteria</taxon>
        <taxon>Candidatus Ryaniibacteriota</taxon>
    </lineage>
</organism>
<evidence type="ECO:0000313" key="2">
    <source>
        <dbReference type="Proteomes" id="UP000176700"/>
    </source>
</evidence>
<evidence type="ECO:0008006" key="3">
    <source>
        <dbReference type="Google" id="ProtNLM"/>
    </source>
</evidence>
<proteinExistence type="predicted"/>